<dbReference type="SUPFAM" id="SSF111347">
    <property type="entry name" value="Rap/Ran-GAP"/>
    <property type="match status" value="1"/>
</dbReference>
<feature type="compositionally biased region" description="Basic and acidic residues" evidence="2">
    <location>
        <begin position="1447"/>
        <end position="1481"/>
    </location>
</feature>
<evidence type="ECO:0000313" key="5">
    <source>
        <dbReference type="Proteomes" id="UP001152747"/>
    </source>
</evidence>
<accession>A0A9P1I3U1</accession>
<evidence type="ECO:0000256" key="2">
    <source>
        <dbReference type="SAM" id="MobiDB-lite"/>
    </source>
</evidence>
<feature type="compositionally biased region" description="Basic and acidic residues" evidence="2">
    <location>
        <begin position="970"/>
        <end position="982"/>
    </location>
</feature>
<evidence type="ECO:0000259" key="3">
    <source>
        <dbReference type="PROSITE" id="PS50085"/>
    </source>
</evidence>
<gene>
    <name evidence="4" type="ORF">CAMP_LOCUS334</name>
</gene>
<dbReference type="InterPro" id="IPR016024">
    <property type="entry name" value="ARM-type_fold"/>
</dbReference>
<dbReference type="Proteomes" id="UP001152747">
    <property type="component" value="Unassembled WGS sequence"/>
</dbReference>
<feature type="compositionally biased region" description="Basic and acidic residues" evidence="2">
    <location>
        <begin position="1545"/>
        <end position="1556"/>
    </location>
</feature>
<keyword evidence="5" id="KW-1185">Reference proteome</keyword>
<dbReference type="SMART" id="SM01083">
    <property type="entry name" value="Cir_N"/>
    <property type="match status" value="1"/>
</dbReference>
<proteinExistence type="predicted"/>
<organism evidence="4 5">
    <name type="scientific">Caenorhabditis angaria</name>
    <dbReference type="NCBI Taxonomy" id="860376"/>
    <lineage>
        <taxon>Eukaryota</taxon>
        <taxon>Metazoa</taxon>
        <taxon>Ecdysozoa</taxon>
        <taxon>Nematoda</taxon>
        <taxon>Chromadorea</taxon>
        <taxon>Rhabditida</taxon>
        <taxon>Rhabditina</taxon>
        <taxon>Rhabditomorpha</taxon>
        <taxon>Rhabditoidea</taxon>
        <taxon>Rhabditidae</taxon>
        <taxon>Peloderinae</taxon>
        <taxon>Caenorhabditis</taxon>
    </lineage>
</organism>
<feature type="compositionally biased region" description="Basic and acidic residues" evidence="2">
    <location>
        <begin position="1503"/>
        <end position="1537"/>
    </location>
</feature>
<dbReference type="Pfam" id="PF02145">
    <property type="entry name" value="Rap_GAP"/>
    <property type="match status" value="1"/>
</dbReference>
<dbReference type="PANTHER" id="PTHR10063">
    <property type="entry name" value="TUBERIN"/>
    <property type="match status" value="1"/>
</dbReference>
<dbReference type="PROSITE" id="PS50085">
    <property type="entry name" value="RAPGAP"/>
    <property type="match status" value="1"/>
</dbReference>
<dbReference type="Gene3D" id="3.40.50.11210">
    <property type="entry name" value="Rap/Ran-GAP"/>
    <property type="match status" value="1"/>
</dbReference>
<comment type="caution">
    <text evidence="4">The sequence shown here is derived from an EMBL/GenBank/DDBJ whole genome shotgun (WGS) entry which is preliminary data.</text>
</comment>
<dbReference type="EMBL" id="CANHGI010000001">
    <property type="protein sequence ID" value="CAI5437697.1"/>
    <property type="molecule type" value="Genomic_DNA"/>
</dbReference>
<dbReference type="FunFam" id="3.40.50.11210:FF:000001">
    <property type="entry name" value="Ral GTPase-activating protein subunit alpha-1 isoform 1"/>
    <property type="match status" value="1"/>
</dbReference>
<name>A0A9P1I3U1_9PELO</name>
<feature type="compositionally biased region" description="Basic residues" evidence="2">
    <location>
        <begin position="1482"/>
        <end position="1502"/>
    </location>
</feature>
<dbReference type="InterPro" id="IPR019339">
    <property type="entry name" value="CIR_N_dom"/>
</dbReference>
<dbReference type="GO" id="GO:0005737">
    <property type="term" value="C:cytoplasm"/>
    <property type="evidence" value="ECO:0007669"/>
    <property type="project" value="TreeGrafter"/>
</dbReference>
<evidence type="ECO:0000313" key="4">
    <source>
        <dbReference type="EMBL" id="CAI5437697.1"/>
    </source>
</evidence>
<dbReference type="InterPro" id="IPR000331">
    <property type="entry name" value="Rap/Ran_GAP_dom"/>
</dbReference>
<feature type="region of interest" description="Disordered" evidence="2">
    <location>
        <begin position="1435"/>
        <end position="1571"/>
    </location>
</feature>
<dbReference type="GO" id="GO:0051056">
    <property type="term" value="P:regulation of small GTPase mediated signal transduction"/>
    <property type="evidence" value="ECO:0007669"/>
    <property type="project" value="InterPro"/>
</dbReference>
<keyword evidence="1" id="KW-0343">GTPase activation</keyword>
<evidence type="ECO:0000256" key="1">
    <source>
        <dbReference type="ARBA" id="ARBA00022468"/>
    </source>
</evidence>
<dbReference type="OrthoDB" id="19311at2759"/>
<feature type="compositionally biased region" description="Polar residues" evidence="2">
    <location>
        <begin position="1002"/>
        <end position="1014"/>
    </location>
</feature>
<dbReference type="PANTHER" id="PTHR10063:SF11">
    <property type="entry name" value="RHO GTPASE-ACTIVATING PROTEIN CG5521-RELATED"/>
    <property type="match status" value="1"/>
</dbReference>
<dbReference type="SUPFAM" id="SSF48371">
    <property type="entry name" value="ARM repeat"/>
    <property type="match status" value="1"/>
</dbReference>
<feature type="domain" description="Rap-GAP" evidence="3">
    <location>
        <begin position="1079"/>
        <end position="1280"/>
    </location>
</feature>
<reference evidence="4" key="1">
    <citation type="submission" date="2022-11" db="EMBL/GenBank/DDBJ databases">
        <authorList>
            <person name="Kikuchi T."/>
        </authorList>
    </citation>
    <scope>NUCLEOTIDE SEQUENCE</scope>
    <source>
        <strain evidence="4">PS1010</strain>
    </source>
</reference>
<dbReference type="Pfam" id="PF10197">
    <property type="entry name" value="Cir_N"/>
    <property type="match status" value="1"/>
</dbReference>
<dbReference type="InterPro" id="IPR027107">
    <property type="entry name" value="Tuberin/Ral-act_asu"/>
</dbReference>
<sequence length="1571" mass="178737">MFARKGKSSDIQASITRFTDLTRDAVSRVKHLKILLDTLTTNEKRQFLDEHSFETFHLVDELLMVNDASNQIDTAIEAESGLWTLEQVLCLAPELVGSGWQRHAIESLLKKAFHPTNHMAVRKIAMRLFLTFYQCLGVYGKATPDLDRVFQSILPFFPLKSGLSTDDVLLEYCLSSGTGDWCEKLRIGQFRKSVSANLSTKEKAQTLQLYLDKFLEYCTRETGRIEWNDDSKRLECAKFLIDRIIKLYMSECFEELESNGVDVFGGWEGAEEQGKLLDTADPVVIARYWLIRWINNIASATHQSSNSSQSTQTSLLLYRQALFSSQKATNVALTLMREAMTLPIACSSVTHKVVNVLATWLLQYEIPPFVQSGEVSIERSSLLLSNMMLSFFHSPYLKQSGEKLNSAVSISFSILQSCKQLVAHRIQLPKPLPQKFWSELMLGLCNCGVRICSQNDSFSQQVSPAFTSTIISNVVIIKAVRRIEIEDDIWDDVHDFMKKGVWISMAEQWSTIVNSVTRALILHLAHVDLFSREESMRKATETQRISAIRRQAESSGGAIMLEETRKETIDAGDSLNSTEDNVFHDTDDITTAVTSWSGDKLAWLQTWRRVISLVDPYTTNSNANVAIDCLSNTICNLLSVNLHPLAHWIACRLVTVPHSLLSRCVPALSAILKDSTIRQPSPLLSANILLCFIRLMQSKDQLVVPAICGLSAKELSIVSPRALEHLPKMLSAAKASKDAKVSANSLKLFSMLASSYPGAEDVLLDQLNLTDVSENAVVIVNTLAILIVQRAQIDLVLTTMKTIEAHQFAMRLIPLFCSSIASLARFSNSGLLQALLRAASLLRDERNRTEVEWQMVKLCMQSNQQQYPLVVRGILADKQSVLQGELITMAGQYPLKGFEVSRWNSVETTPKIPALNDVNDKTVFINRNSSIVSISRKSDVTCRTVVGRHVWELDTFDEPRKPAQNATNWLKKEAAKGKKPGRESQGILGAMDDPFDELPETRPSSGYSDTTTSPIEGSAQFAAMIETSRRQPQPIGNCLQHEVPGFVPNTRLLEWRSLSASLGFVPTVSHVHPNFQRDLKHLDQTSSREVHKVAVIYVAENQEDRTTILSNNQASEDFDEFAGELGWEVRIGKGHEGYGGGLPVESRAPYYSDAETEVIFHVSSWLNGDVQHKWKHIGNDEVHVVWTENSRKTYTRETIATKFCDVLIVLENVGDKMVRVRVDTSSSLEFGPLFDGALVSQSELANLVRSTVINASRAYRLARIEHSRPLRHREEVFYNEAVAHMKPMSLAHSINHLYMNILHHKSWHVRTKANMQRVRRDEAKAAEEEQRILDRQIQAENERRIGVLRQRAEQKVNSLFGESSSEAAGTSSRDVCISDETGHVNLFQDLEREERKNLGTGNKEYEEEKAKEKREWESKMGIQVYFAENTNDLDKKKEWYETMPMRKAPDKQKTKKYDEDSFADRRIEKRKREDSDSEVEKKKKKKKHKKEKKKKKKHRKHRDSSEEREIEKEYEKEKRKRLEILRDERLKRERMESARTYALLHPEEIKREEQSKRPKYNSQFNPELARR</sequence>
<protein>
    <recommendedName>
        <fullName evidence="3">Rap-GAP domain-containing protein</fullName>
    </recommendedName>
</protein>
<feature type="region of interest" description="Disordered" evidence="2">
    <location>
        <begin position="961"/>
        <end position="1014"/>
    </location>
</feature>
<dbReference type="GO" id="GO:0005634">
    <property type="term" value="C:nucleus"/>
    <property type="evidence" value="ECO:0007669"/>
    <property type="project" value="InterPro"/>
</dbReference>
<dbReference type="InterPro" id="IPR035974">
    <property type="entry name" value="Rap/Ran-GAP_sf"/>
</dbReference>
<dbReference type="GO" id="GO:0005096">
    <property type="term" value="F:GTPase activator activity"/>
    <property type="evidence" value="ECO:0007669"/>
    <property type="project" value="UniProtKB-KW"/>
</dbReference>